<reference evidence="2" key="1">
    <citation type="submission" date="2014-07" db="EMBL/GenBank/DDBJ databases">
        <authorList>
            <person name="Martin A.A"/>
            <person name="De Silva N."/>
        </authorList>
    </citation>
    <scope>NUCLEOTIDE SEQUENCE</scope>
</reference>
<dbReference type="SUPFAM" id="SSF81383">
    <property type="entry name" value="F-box domain"/>
    <property type="match status" value="1"/>
</dbReference>
<keyword evidence="2" id="KW-1185">Reference proteome</keyword>
<accession>A0A0K0FVK9</accession>
<dbReference type="Proteomes" id="UP000035680">
    <property type="component" value="Unassembled WGS sequence"/>
</dbReference>
<dbReference type="WBParaSite" id="SVE_1637600.1">
    <property type="protein sequence ID" value="SVE_1637600.1"/>
    <property type="gene ID" value="SVE_1637600"/>
</dbReference>
<organism evidence="2 3">
    <name type="scientific">Strongyloides venezuelensis</name>
    <name type="common">Threadworm</name>
    <dbReference type="NCBI Taxonomy" id="75913"/>
    <lineage>
        <taxon>Eukaryota</taxon>
        <taxon>Metazoa</taxon>
        <taxon>Ecdysozoa</taxon>
        <taxon>Nematoda</taxon>
        <taxon>Chromadorea</taxon>
        <taxon>Rhabditida</taxon>
        <taxon>Tylenchina</taxon>
        <taxon>Panagrolaimomorpha</taxon>
        <taxon>Strongyloidoidea</taxon>
        <taxon>Strongyloididae</taxon>
        <taxon>Strongyloides</taxon>
    </lineage>
</organism>
<dbReference type="SMART" id="SM00256">
    <property type="entry name" value="FBOX"/>
    <property type="match status" value="1"/>
</dbReference>
<sequence>MDSNCSVMGYGMEEECFEEQDYTTFLTNDVLLFILSELPWRDILNVKLLSRRFYGIIHDNYLRLQRRKGS</sequence>
<protein>
    <submittedName>
        <fullName evidence="3">F-box domain-containing protein</fullName>
    </submittedName>
</protein>
<dbReference type="InterPro" id="IPR036047">
    <property type="entry name" value="F-box-like_dom_sf"/>
</dbReference>
<reference evidence="3" key="2">
    <citation type="submission" date="2015-08" db="UniProtKB">
        <authorList>
            <consortium name="WormBaseParasite"/>
        </authorList>
    </citation>
    <scope>IDENTIFICATION</scope>
</reference>
<name>A0A0K0FVK9_STRVS</name>
<evidence type="ECO:0000259" key="1">
    <source>
        <dbReference type="SMART" id="SM00256"/>
    </source>
</evidence>
<dbReference type="Gene3D" id="1.20.1280.50">
    <property type="match status" value="1"/>
</dbReference>
<evidence type="ECO:0000313" key="3">
    <source>
        <dbReference type="WBParaSite" id="SVE_1637600.1"/>
    </source>
</evidence>
<feature type="domain" description="F-box" evidence="1">
    <location>
        <begin position="26"/>
        <end position="66"/>
    </location>
</feature>
<evidence type="ECO:0000313" key="2">
    <source>
        <dbReference type="Proteomes" id="UP000035680"/>
    </source>
</evidence>
<dbReference type="Pfam" id="PF12937">
    <property type="entry name" value="F-box-like"/>
    <property type="match status" value="1"/>
</dbReference>
<dbReference type="AlphaFoldDB" id="A0A0K0FVK9"/>
<dbReference type="InterPro" id="IPR001810">
    <property type="entry name" value="F-box_dom"/>
</dbReference>
<proteinExistence type="predicted"/>